<dbReference type="Proteomes" id="UP001272987">
    <property type="component" value="Unassembled WGS sequence"/>
</dbReference>
<comment type="caution">
    <text evidence="1">The sequence shown here is derived from an EMBL/GenBank/DDBJ whole genome shotgun (WGS) entry which is preliminary data.</text>
</comment>
<evidence type="ECO:0000313" key="3">
    <source>
        <dbReference type="EMBL" id="MDX3022258.1"/>
    </source>
</evidence>
<dbReference type="AlphaFoldDB" id="A0A0L0JPF1"/>
<dbReference type="OrthoDB" id="4335231at2"/>
<evidence type="ECO:0000313" key="1">
    <source>
        <dbReference type="EMBL" id="KND27501.1"/>
    </source>
</evidence>
<keyword evidence="5" id="KW-1185">Reference proteome</keyword>
<dbReference type="Proteomes" id="UP001282288">
    <property type="component" value="Unassembled WGS sequence"/>
</dbReference>
<accession>A0A0L0JPF1</accession>
<gene>
    <name evidence="1" type="ORF">IQ63_35150</name>
    <name evidence="2" type="ORF">PV399_08450</name>
    <name evidence="3" type="ORF">PV666_30890</name>
</gene>
<dbReference type="RefSeq" id="WP_010350303.1">
    <property type="nucleotide sequence ID" value="NZ_BCML01000060.1"/>
</dbReference>
<reference evidence="1" key="1">
    <citation type="submission" date="2014-07" db="EMBL/GenBank/DDBJ databases">
        <title>A systematic study of Ichneumonosoma Meijere, Pelmatops Enderlein, Pseudopelmatops Shiraki and Soita Walker (Diptera: Tephritidae).</title>
        <authorList>
            <person name="Chen X.-L."/>
            <person name="Norrbom A."/>
            <person name="Zhu C.-D."/>
        </authorList>
    </citation>
    <scope>NUCLEOTIDE SEQUENCE</scope>
    <source>
        <strain evidence="1">NCPPB 4445</strain>
    </source>
</reference>
<proteinExistence type="predicted"/>
<reference evidence="4" key="2">
    <citation type="submission" date="2014-07" db="EMBL/GenBank/DDBJ databases">
        <title>Genome sequencing of plant-pathogenic Streptomyces species.</title>
        <authorList>
            <person name="Harrison J."/>
            <person name="Sapp M."/>
            <person name="Thwaites R."/>
            <person name="Studholme D.J."/>
        </authorList>
    </citation>
    <scope>NUCLEOTIDE SEQUENCE [LARGE SCALE GENOMIC DNA]</scope>
    <source>
        <strain evidence="4">NCPPB 4445</strain>
    </source>
</reference>
<dbReference type="EMBL" id="JARAWC010000005">
    <property type="protein sequence ID" value="MDX2959746.1"/>
    <property type="molecule type" value="Genomic_DNA"/>
</dbReference>
<dbReference type="EMBL" id="JPPY01000195">
    <property type="protein sequence ID" value="KND27501.1"/>
    <property type="molecule type" value="Genomic_DNA"/>
</dbReference>
<dbReference type="Proteomes" id="UP000037151">
    <property type="component" value="Unassembled WGS sequence"/>
</dbReference>
<dbReference type="EMBL" id="JARAWP010000020">
    <property type="protein sequence ID" value="MDX3022258.1"/>
    <property type="molecule type" value="Genomic_DNA"/>
</dbReference>
<evidence type="ECO:0000313" key="4">
    <source>
        <dbReference type="Proteomes" id="UP000037151"/>
    </source>
</evidence>
<dbReference type="GeneID" id="69807412"/>
<sequence>MFWAMVAVAVGFLGLVVLGVLAVRVFVAARRLGAQVAVSAERIGRAAEELERAAVSTARAADSL</sequence>
<organism evidence="1 4">
    <name type="scientific">Streptomyces acidiscabies</name>
    <dbReference type="NCBI Taxonomy" id="42234"/>
    <lineage>
        <taxon>Bacteria</taxon>
        <taxon>Bacillati</taxon>
        <taxon>Actinomycetota</taxon>
        <taxon>Actinomycetes</taxon>
        <taxon>Kitasatosporales</taxon>
        <taxon>Streptomycetaceae</taxon>
        <taxon>Streptomyces</taxon>
    </lineage>
</organism>
<evidence type="ECO:0000313" key="5">
    <source>
        <dbReference type="Proteomes" id="UP001272987"/>
    </source>
</evidence>
<dbReference type="PATRIC" id="fig|42234.21.peg.7243"/>
<protein>
    <submittedName>
        <fullName evidence="1">Membrane protein</fullName>
    </submittedName>
</protein>
<name>A0A0L0JPF1_9ACTN</name>
<evidence type="ECO:0000313" key="2">
    <source>
        <dbReference type="EMBL" id="MDX2959746.1"/>
    </source>
</evidence>
<reference evidence="2 5" key="3">
    <citation type="journal article" date="2023" name="Microb. Genom.">
        <title>Mesoterricola silvestris gen. nov., sp. nov., Mesoterricola sediminis sp. nov., Geothrix oryzae sp. nov., Geothrix edaphica sp. nov., Geothrix rubra sp. nov., and Geothrix limicola sp. nov., six novel members of Acidobacteriota isolated from soils.</title>
        <authorList>
            <person name="Weisberg A.J."/>
            <person name="Pearce E."/>
            <person name="Kramer C.G."/>
            <person name="Chang J.H."/>
            <person name="Clarke C.R."/>
        </authorList>
    </citation>
    <scope>NUCLEOTIDE SEQUENCE</scope>
    <source>
        <strain evidence="3 5">NB05-1H</strain>
        <strain evidence="2">NRRL_B-16521</strain>
    </source>
</reference>